<keyword evidence="4 7" id="KW-0472">Membrane</keyword>
<keyword evidence="5" id="KW-0539">Nucleus</keyword>
<dbReference type="GO" id="GO:0005640">
    <property type="term" value="C:nuclear outer membrane"/>
    <property type="evidence" value="ECO:0007669"/>
    <property type="project" value="UniProtKB-SubCell"/>
</dbReference>
<dbReference type="GeneTree" id="ENSGT00390000000715"/>
<proteinExistence type="inferred from homology"/>
<evidence type="ECO:0000256" key="7">
    <source>
        <dbReference type="SAM" id="Phobius"/>
    </source>
</evidence>
<comment type="similarity">
    <text evidence="1">Belongs to the TMEM53 family.</text>
</comment>
<evidence type="ECO:0008006" key="10">
    <source>
        <dbReference type="Google" id="ProtNLM"/>
    </source>
</evidence>
<dbReference type="PANTHER" id="PTHR12265">
    <property type="entry name" value="TRANSMEMBRANE PROTEIN 53"/>
    <property type="match status" value="1"/>
</dbReference>
<dbReference type="OMA" id="VECLFWR"/>
<dbReference type="InterPro" id="IPR029058">
    <property type="entry name" value="AB_hydrolase_fold"/>
</dbReference>
<evidence type="ECO:0000256" key="3">
    <source>
        <dbReference type="ARBA" id="ARBA00022989"/>
    </source>
</evidence>
<keyword evidence="3 7" id="KW-1133">Transmembrane helix</keyword>
<dbReference type="InParanoid" id="H2Z7C5"/>
<dbReference type="Gene3D" id="3.40.50.1820">
    <property type="entry name" value="alpha/beta hydrolase"/>
    <property type="match status" value="1"/>
</dbReference>
<keyword evidence="2 7" id="KW-0812">Transmembrane</keyword>
<organism evidence="8 9">
    <name type="scientific">Ciona savignyi</name>
    <name type="common">Pacific transparent sea squirt</name>
    <dbReference type="NCBI Taxonomy" id="51511"/>
    <lineage>
        <taxon>Eukaryota</taxon>
        <taxon>Metazoa</taxon>
        <taxon>Chordata</taxon>
        <taxon>Tunicata</taxon>
        <taxon>Ascidiacea</taxon>
        <taxon>Phlebobranchia</taxon>
        <taxon>Cionidae</taxon>
        <taxon>Ciona</taxon>
    </lineage>
</organism>
<evidence type="ECO:0000256" key="1">
    <source>
        <dbReference type="ARBA" id="ARBA00007387"/>
    </source>
</evidence>
<reference evidence="8" key="3">
    <citation type="submission" date="2025-09" db="UniProtKB">
        <authorList>
            <consortium name="Ensembl"/>
        </authorList>
    </citation>
    <scope>IDENTIFICATION</scope>
</reference>
<sequence length="290" mass="32963">MLSGRSSGKYQSDSDDIEYNIAFPNASSDETEAVVFLLGWAGAQDKHLTKYSSVYEKQGCITIRYVHPINKVFGQDPSTSKEHKEAARKLLALLDDYDLLDNPVFVHSFSNGGYFVYRFLAEEFHKNEINVVGAIFDSCPSKLEYLVGTRGLLYSGVLPNIFVSILCVLAFTVVYMFVKIKLLLGLYKEPMMYEAMRDSPFHCWPHLFLYSTADVIVPAKHIEDMAAARQKAGATLVVKHDFKSSPHVLHLKLFPELYVEKCLRFMEECLNIYDGEQMPVEEGENRETNI</sequence>
<evidence type="ECO:0000313" key="9">
    <source>
        <dbReference type="Proteomes" id="UP000007875"/>
    </source>
</evidence>
<reference evidence="8" key="2">
    <citation type="submission" date="2025-08" db="UniProtKB">
        <authorList>
            <consortium name="Ensembl"/>
        </authorList>
    </citation>
    <scope>IDENTIFICATION</scope>
</reference>
<comment type="subcellular location">
    <subcellularLocation>
        <location evidence="6">Nucleus outer membrane</location>
        <topology evidence="6">Single-pass membrane protein</topology>
    </subcellularLocation>
</comment>
<dbReference type="eggNOG" id="KOG2521">
    <property type="taxonomic scope" value="Eukaryota"/>
</dbReference>
<keyword evidence="9" id="KW-1185">Reference proteome</keyword>
<dbReference type="AlphaFoldDB" id="H2Z7C5"/>
<dbReference type="Pfam" id="PF05705">
    <property type="entry name" value="DUF829"/>
    <property type="match status" value="1"/>
</dbReference>
<evidence type="ECO:0000256" key="5">
    <source>
        <dbReference type="ARBA" id="ARBA00023242"/>
    </source>
</evidence>
<dbReference type="STRING" id="51511.ENSCSAVP00000013487"/>
<reference evidence="9" key="1">
    <citation type="submission" date="2003-08" db="EMBL/GenBank/DDBJ databases">
        <authorList>
            <person name="Birren B."/>
            <person name="Nusbaum C."/>
            <person name="Abebe A."/>
            <person name="Abouelleil A."/>
            <person name="Adekoya E."/>
            <person name="Ait-zahra M."/>
            <person name="Allen N."/>
            <person name="Allen T."/>
            <person name="An P."/>
            <person name="Anderson M."/>
            <person name="Anderson S."/>
            <person name="Arachchi H."/>
            <person name="Armbruster J."/>
            <person name="Bachantsang P."/>
            <person name="Baldwin J."/>
            <person name="Barry A."/>
            <person name="Bayul T."/>
            <person name="Blitshsteyn B."/>
            <person name="Bloom T."/>
            <person name="Blye J."/>
            <person name="Boguslavskiy L."/>
            <person name="Borowsky M."/>
            <person name="Boukhgalter B."/>
            <person name="Brunache A."/>
            <person name="Butler J."/>
            <person name="Calixte N."/>
            <person name="Calvo S."/>
            <person name="Camarata J."/>
            <person name="Campo K."/>
            <person name="Chang J."/>
            <person name="Cheshatsang Y."/>
            <person name="Citroen M."/>
            <person name="Collymore A."/>
            <person name="Considine T."/>
            <person name="Cook A."/>
            <person name="Cooke P."/>
            <person name="Corum B."/>
            <person name="Cuomo C."/>
            <person name="David R."/>
            <person name="Dawoe T."/>
            <person name="Degray S."/>
            <person name="Dodge S."/>
            <person name="Dooley K."/>
            <person name="Dorje P."/>
            <person name="Dorjee K."/>
            <person name="Dorris L."/>
            <person name="Duffey N."/>
            <person name="Dupes A."/>
            <person name="Elkins T."/>
            <person name="Engels R."/>
            <person name="Erickson J."/>
            <person name="Farina A."/>
            <person name="Faro S."/>
            <person name="Ferreira P."/>
            <person name="Fischer H."/>
            <person name="Fitzgerald M."/>
            <person name="Foley K."/>
            <person name="Gage D."/>
            <person name="Galagan J."/>
            <person name="Gearin G."/>
            <person name="Gnerre S."/>
            <person name="Gnirke A."/>
            <person name="Goyette A."/>
            <person name="Graham J."/>
            <person name="Grandbois E."/>
            <person name="Gyaltsen K."/>
            <person name="Hafez N."/>
            <person name="Hagopian D."/>
            <person name="Hagos B."/>
            <person name="Hall J."/>
            <person name="Hatcher B."/>
            <person name="Heller A."/>
            <person name="Higgins H."/>
            <person name="Honan T."/>
            <person name="Horn A."/>
            <person name="Houde N."/>
            <person name="Hughes L."/>
            <person name="Hulme W."/>
            <person name="Husby E."/>
            <person name="Iliev I."/>
            <person name="Jaffe D."/>
            <person name="Jones C."/>
            <person name="Kamal M."/>
            <person name="Kamat A."/>
            <person name="Kamvysselis M."/>
            <person name="Karlsson E."/>
            <person name="Kells C."/>
            <person name="Kieu A."/>
            <person name="Kisner P."/>
            <person name="Kodira C."/>
            <person name="Kulbokas E."/>
            <person name="Labutti K."/>
            <person name="Lama D."/>
            <person name="Landers T."/>
            <person name="Leger J."/>
            <person name="Levine S."/>
            <person name="Lewis D."/>
            <person name="Lewis T."/>
            <person name="Lindblad-toh K."/>
            <person name="Liu X."/>
            <person name="Lokyitsang T."/>
            <person name="Lokyitsang Y."/>
            <person name="Lucien O."/>
            <person name="Lui A."/>
            <person name="Ma L.J."/>
            <person name="Mabbitt R."/>
            <person name="Macdonald J."/>
            <person name="Maclean C."/>
            <person name="Major J."/>
            <person name="Manning J."/>
            <person name="Marabella R."/>
            <person name="Maru K."/>
            <person name="Matthews C."/>
            <person name="Mauceli E."/>
            <person name="Mccarthy M."/>
            <person name="Mcdonough S."/>
            <person name="Mcghee T."/>
            <person name="Meldrim J."/>
            <person name="Meneus L."/>
            <person name="Mesirov J."/>
            <person name="Mihalev A."/>
            <person name="Mihova T."/>
            <person name="Mikkelsen T."/>
            <person name="Mlenga V."/>
            <person name="Moru K."/>
            <person name="Mozes J."/>
            <person name="Mulrain L."/>
            <person name="Munson G."/>
            <person name="Naylor J."/>
            <person name="Newes C."/>
            <person name="Nguyen C."/>
            <person name="Nguyen N."/>
            <person name="Nguyen T."/>
            <person name="Nicol R."/>
            <person name="Nielsen C."/>
            <person name="Nizzari M."/>
            <person name="Norbu C."/>
            <person name="Norbu N."/>
            <person name="O'donnell P."/>
            <person name="Okoawo O."/>
            <person name="O'leary S."/>
            <person name="Omotosho B."/>
            <person name="O'neill K."/>
            <person name="Osman S."/>
            <person name="Parker S."/>
            <person name="Perrin D."/>
            <person name="Phunkhang P."/>
            <person name="Piqani B."/>
            <person name="Purcell S."/>
            <person name="Rachupka T."/>
            <person name="Ramasamy U."/>
            <person name="Rameau R."/>
            <person name="Ray V."/>
            <person name="Raymond C."/>
            <person name="Retta R."/>
            <person name="Richardson S."/>
            <person name="Rise C."/>
            <person name="Rodriguez J."/>
            <person name="Rogers J."/>
            <person name="Rogov P."/>
            <person name="Rutman M."/>
            <person name="Schupbach R."/>
            <person name="Seaman C."/>
            <person name="Settipalli S."/>
            <person name="Sharpe T."/>
            <person name="Sheridan J."/>
            <person name="Sherpa N."/>
            <person name="Shi J."/>
            <person name="Smirnov S."/>
            <person name="Smith C."/>
            <person name="Sougnez C."/>
            <person name="Spencer B."/>
            <person name="Stalker J."/>
            <person name="Stange-thomann N."/>
            <person name="Stavropoulos S."/>
            <person name="Stetson K."/>
            <person name="Stone C."/>
            <person name="Stone S."/>
            <person name="Stubbs M."/>
            <person name="Talamas J."/>
            <person name="Tchuinga P."/>
            <person name="Tenzing P."/>
            <person name="Tesfaye S."/>
            <person name="Theodore J."/>
            <person name="Thoulutsang Y."/>
            <person name="Topham K."/>
            <person name="Towey S."/>
            <person name="Tsamla T."/>
            <person name="Tsomo N."/>
            <person name="Vallee D."/>
            <person name="Vassiliev H."/>
            <person name="Venkataraman V."/>
            <person name="Vinson J."/>
            <person name="Vo A."/>
            <person name="Wade C."/>
            <person name="Wang S."/>
            <person name="Wangchuk T."/>
            <person name="Wangdi T."/>
            <person name="Whittaker C."/>
            <person name="Wilkinson J."/>
            <person name="Wu Y."/>
            <person name="Wyman D."/>
            <person name="Yadav S."/>
            <person name="Yang S."/>
            <person name="Yang X."/>
            <person name="Yeager S."/>
            <person name="Yee E."/>
            <person name="Young G."/>
            <person name="Zainoun J."/>
            <person name="Zembeck L."/>
            <person name="Zimmer A."/>
            <person name="Zody M."/>
            <person name="Lander E."/>
        </authorList>
    </citation>
    <scope>NUCLEOTIDE SEQUENCE [LARGE SCALE GENOMIC DNA]</scope>
</reference>
<dbReference type="Proteomes" id="UP000007875">
    <property type="component" value="Unassembled WGS sequence"/>
</dbReference>
<protein>
    <recommendedName>
        <fullName evidence="10">Transmembrane protein 53</fullName>
    </recommendedName>
</protein>
<accession>H2Z7C5</accession>
<evidence type="ECO:0000256" key="6">
    <source>
        <dbReference type="ARBA" id="ARBA00034303"/>
    </source>
</evidence>
<dbReference type="Ensembl" id="ENSCSAVT00000013643.1">
    <property type="protein sequence ID" value="ENSCSAVP00000013487.1"/>
    <property type="gene ID" value="ENSCSAVG00000007908.1"/>
</dbReference>
<name>H2Z7C5_CIOSA</name>
<evidence type="ECO:0000256" key="4">
    <source>
        <dbReference type="ARBA" id="ARBA00023136"/>
    </source>
</evidence>
<dbReference type="PANTHER" id="PTHR12265:SF30">
    <property type="entry name" value="TRANSMEMBRANE PROTEIN 53"/>
    <property type="match status" value="1"/>
</dbReference>
<dbReference type="InterPro" id="IPR008547">
    <property type="entry name" value="DUF829_TMEM53"/>
</dbReference>
<evidence type="ECO:0000313" key="8">
    <source>
        <dbReference type="Ensembl" id="ENSCSAVP00000013487.1"/>
    </source>
</evidence>
<dbReference type="SUPFAM" id="SSF53474">
    <property type="entry name" value="alpha/beta-Hydrolases"/>
    <property type="match status" value="1"/>
</dbReference>
<feature type="transmembrane region" description="Helical" evidence="7">
    <location>
        <begin position="152"/>
        <end position="178"/>
    </location>
</feature>
<evidence type="ECO:0000256" key="2">
    <source>
        <dbReference type="ARBA" id="ARBA00022692"/>
    </source>
</evidence>
<dbReference type="HOGENOM" id="CLU_036503_1_0_1"/>